<dbReference type="Pfam" id="PF10604">
    <property type="entry name" value="Polyketide_cyc2"/>
    <property type="match status" value="1"/>
</dbReference>
<dbReference type="RefSeq" id="WP_368499440.1">
    <property type="nucleotide sequence ID" value="NZ_CP162511.1"/>
</dbReference>
<proteinExistence type="predicted"/>
<name>A0AB39BL32_9MICO</name>
<dbReference type="EMBL" id="CP162511">
    <property type="protein sequence ID" value="XDI07064.1"/>
    <property type="molecule type" value="Genomic_DNA"/>
</dbReference>
<protein>
    <submittedName>
        <fullName evidence="1">SRPBCC family protein</fullName>
    </submittedName>
</protein>
<dbReference type="InterPro" id="IPR019587">
    <property type="entry name" value="Polyketide_cyclase/dehydratase"/>
</dbReference>
<reference evidence="1" key="1">
    <citation type="submission" date="2024-05" db="EMBL/GenBank/DDBJ databases">
        <title>Herbiconiux sp. A18JL235.</title>
        <authorList>
            <person name="Zhang G."/>
        </authorList>
    </citation>
    <scope>NUCLEOTIDE SEQUENCE</scope>
    <source>
        <strain evidence="1">A18JL235</strain>
    </source>
</reference>
<gene>
    <name evidence="1" type="ORF">ABFY20_08185</name>
</gene>
<accession>A0AB39BL32</accession>
<dbReference type="SUPFAM" id="SSF55961">
    <property type="entry name" value="Bet v1-like"/>
    <property type="match status" value="1"/>
</dbReference>
<dbReference type="InterPro" id="IPR023393">
    <property type="entry name" value="START-like_dom_sf"/>
</dbReference>
<dbReference type="AlphaFoldDB" id="A0AB39BL32"/>
<sequence length="174" mass="19364">MELVRFTVDALAAVPAQLAFDRVVPRDDSTLFTGYLVLPAVAGVRGATGPWNVVGQERTVLLSDGGSFRERITRYDRPDRPEAEGRFDYAVDRFTGILSLLVSDAEARWRYRPAPVADGPNGLDFATSGSVIEWSYAYRPLPGRTFLVRRVIGPIWMRYMHRSIAVCARVAETG</sequence>
<evidence type="ECO:0000313" key="1">
    <source>
        <dbReference type="EMBL" id="XDI07064.1"/>
    </source>
</evidence>
<dbReference type="Gene3D" id="3.30.530.20">
    <property type="match status" value="1"/>
</dbReference>
<organism evidence="1">
    <name type="scientific">Herbiconiux sp. A18JL235</name>
    <dbReference type="NCBI Taxonomy" id="3152363"/>
    <lineage>
        <taxon>Bacteria</taxon>
        <taxon>Bacillati</taxon>
        <taxon>Actinomycetota</taxon>
        <taxon>Actinomycetes</taxon>
        <taxon>Micrococcales</taxon>
        <taxon>Microbacteriaceae</taxon>
        <taxon>Herbiconiux</taxon>
    </lineage>
</organism>